<evidence type="ECO:0000313" key="2">
    <source>
        <dbReference type="Proteomes" id="UP001056120"/>
    </source>
</evidence>
<proteinExistence type="predicted"/>
<accession>A0ACB9HLD0</accession>
<protein>
    <submittedName>
        <fullName evidence="1">Uncharacterized protein</fullName>
    </submittedName>
</protein>
<dbReference type="Proteomes" id="UP001056120">
    <property type="component" value="Linkage Group LG12"/>
</dbReference>
<comment type="caution">
    <text evidence="1">The sequence shown here is derived from an EMBL/GenBank/DDBJ whole genome shotgun (WGS) entry which is preliminary data.</text>
</comment>
<reference evidence="2" key="1">
    <citation type="journal article" date="2022" name="Mol. Ecol. Resour.">
        <title>The genomes of chicory, endive, great burdock and yacon provide insights into Asteraceae palaeo-polyploidization history and plant inulin production.</title>
        <authorList>
            <person name="Fan W."/>
            <person name="Wang S."/>
            <person name="Wang H."/>
            <person name="Wang A."/>
            <person name="Jiang F."/>
            <person name="Liu H."/>
            <person name="Zhao H."/>
            <person name="Xu D."/>
            <person name="Zhang Y."/>
        </authorList>
    </citation>
    <scope>NUCLEOTIDE SEQUENCE [LARGE SCALE GENOMIC DNA]</scope>
    <source>
        <strain evidence="2">cv. Yunnan</strain>
    </source>
</reference>
<evidence type="ECO:0000313" key="1">
    <source>
        <dbReference type="EMBL" id="KAI3796061.1"/>
    </source>
</evidence>
<sequence>MGGLFSSPSNSPQRNPKPTATTATVTAMSDKSQNPEPNPTADPPKTLEHKDPDQESKDPSPTNENQETEGEEEGECGFCLFMKGGECKQVFIDWENCIEEGEKKNENIVDKCFEVTSALKKCMEANSDYYGPILQAEKAAEQEAVNQLNKEKAAAAGEVKEKPVGS</sequence>
<gene>
    <name evidence="1" type="ORF">L1987_38724</name>
</gene>
<dbReference type="EMBL" id="CM042029">
    <property type="protein sequence ID" value="KAI3796061.1"/>
    <property type="molecule type" value="Genomic_DNA"/>
</dbReference>
<keyword evidence="2" id="KW-1185">Reference proteome</keyword>
<organism evidence="1 2">
    <name type="scientific">Smallanthus sonchifolius</name>
    <dbReference type="NCBI Taxonomy" id="185202"/>
    <lineage>
        <taxon>Eukaryota</taxon>
        <taxon>Viridiplantae</taxon>
        <taxon>Streptophyta</taxon>
        <taxon>Embryophyta</taxon>
        <taxon>Tracheophyta</taxon>
        <taxon>Spermatophyta</taxon>
        <taxon>Magnoliopsida</taxon>
        <taxon>eudicotyledons</taxon>
        <taxon>Gunneridae</taxon>
        <taxon>Pentapetalae</taxon>
        <taxon>asterids</taxon>
        <taxon>campanulids</taxon>
        <taxon>Asterales</taxon>
        <taxon>Asteraceae</taxon>
        <taxon>Asteroideae</taxon>
        <taxon>Heliantheae alliance</taxon>
        <taxon>Millerieae</taxon>
        <taxon>Smallanthus</taxon>
    </lineage>
</organism>
<reference evidence="1 2" key="2">
    <citation type="journal article" date="2022" name="Mol. Ecol. Resour.">
        <title>The genomes of chicory, endive, great burdock and yacon provide insights into Asteraceae paleo-polyploidization history and plant inulin production.</title>
        <authorList>
            <person name="Fan W."/>
            <person name="Wang S."/>
            <person name="Wang H."/>
            <person name="Wang A."/>
            <person name="Jiang F."/>
            <person name="Liu H."/>
            <person name="Zhao H."/>
            <person name="Xu D."/>
            <person name="Zhang Y."/>
        </authorList>
    </citation>
    <scope>NUCLEOTIDE SEQUENCE [LARGE SCALE GENOMIC DNA]</scope>
    <source>
        <strain evidence="2">cv. Yunnan</strain>
        <tissue evidence="1">Leaves</tissue>
    </source>
</reference>
<name>A0ACB9HLD0_9ASTR</name>